<keyword evidence="3" id="KW-1185">Reference proteome</keyword>
<evidence type="ECO:0000313" key="3">
    <source>
        <dbReference type="Proteomes" id="UP001594351"/>
    </source>
</evidence>
<evidence type="ECO:0000313" key="2">
    <source>
        <dbReference type="EMBL" id="MFC1852688.1"/>
    </source>
</evidence>
<dbReference type="SUPFAM" id="SSF82771">
    <property type="entry name" value="GIY-YIG endonuclease"/>
    <property type="match status" value="1"/>
</dbReference>
<name>A0ABV6Z302_UNCC1</name>
<dbReference type="Gene3D" id="3.40.1440.10">
    <property type="entry name" value="GIY-YIG endonuclease"/>
    <property type="match status" value="1"/>
</dbReference>
<sequence length="89" mass="10746">MNNHRLEQPKSYHVYILQSIPHPTCFYTDFTEDLDQRLGEHNRGQYHHTARYRPWRIKTVISFSDKDKTMNFEQYLKASSGRAFAKKRL</sequence>
<organism evidence="2 3">
    <name type="scientific">candidate division CSSED10-310 bacterium</name>
    <dbReference type="NCBI Taxonomy" id="2855610"/>
    <lineage>
        <taxon>Bacteria</taxon>
        <taxon>Bacteria division CSSED10-310</taxon>
    </lineage>
</organism>
<dbReference type="PROSITE" id="PS50164">
    <property type="entry name" value="GIY_YIG"/>
    <property type="match status" value="1"/>
</dbReference>
<gene>
    <name evidence="2" type="ORF">ACFL27_21015</name>
</gene>
<protein>
    <submittedName>
        <fullName evidence="2">GIY-YIG nuclease family protein</fullName>
    </submittedName>
</protein>
<proteinExistence type="predicted"/>
<dbReference type="CDD" id="cd10449">
    <property type="entry name" value="GIY-YIG_SLX1_like"/>
    <property type="match status" value="1"/>
</dbReference>
<evidence type="ECO:0000259" key="1">
    <source>
        <dbReference type="PROSITE" id="PS50164"/>
    </source>
</evidence>
<reference evidence="2 3" key="1">
    <citation type="submission" date="2024-09" db="EMBL/GenBank/DDBJ databases">
        <title>Laminarin stimulates single cell rates of sulfate reduction while oxygen inhibits transcriptomic activity in coastal marine sediment.</title>
        <authorList>
            <person name="Lindsay M."/>
            <person name="Orcutt B."/>
            <person name="Emerson D."/>
            <person name="Stepanauskas R."/>
            <person name="D'Angelo T."/>
        </authorList>
    </citation>
    <scope>NUCLEOTIDE SEQUENCE [LARGE SCALE GENOMIC DNA]</scope>
    <source>
        <strain evidence="2">SAG AM-311-K15</strain>
    </source>
</reference>
<feature type="domain" description="GIY-YIG" evidence="1">
    <location>
        <begin position="10"/>
        <end position="86"/>
    </location>
</feature>
<dbReference type="Pfam" id="PF01541">
    <property type="entry name" value="GIY-YIG"/>
    <property type="match status" value="1"/>
</dbReference>
<accession>A0ABV6Z302</accession>
<dbReference type="Proteomes" id="UP001594351">
    <property type="component" value="Unassembled WGS sequence"/>
</dbReference>
<dbReference type="InterPro" id="IPR000305">
    <property type="entry name" value="GIY-YIG_endonuc"/>
</dbReference>
<dbReference type="EMBL" id="JBHPBY010000350">
    <property type="protein sequence ID" value="MFC1852688.1"/>
    <property type="molecule type" value="Genomic_DNA"/>
</dbReference>
<dbReference type="InterPro" id="IPR035901">
    <property type="entry name" value="GIY-YIG_endonuc_sf"/>
</dbReference>
<comment type="caution">
    <text evidence="2">The sequence shown here is derived from an EMBL/GenBank/DDBJ whole genome shotgun (WGS) entry which is preliminary data.</text>
</comment>